<dbReference type="EMBL" id="JACGWU010000009">
    <property type="protein sequence ID" value="MBA8829930.1"/>
    <property type="molecule type" value="Genomic_DNA"/>
</dbReference>
<dbReference type="Gene3D" id="3.30.420.40">
    <property type="match status" value="1"/>
</dbReference>
<dbReference type="EMBL" id="JACGWU010000011">
    <property type="protein sequence ID" value="MBA8830069.1"/>
    <property type="molecule type" value="Genomic_DNA"/>
</dbReference>
<evidence type="ECO:0000313" key="3">
    <source>
        <dbReference type="EMBL" id="MBA8830069.1"/>
    </source>
</evidence>
<feature type="domain" description="Gcp-like" evidence="1">
    <location>
        <begin position="56"/>
        <end position="153"/>
    </location>
</feature>
<evidence type="ECO:0000259" key="1">
    <source>
        <dbReference type="Pfam" id="PF00814"/>
    </source>
</evidence>
<name>A0A7W3JVG4_9MICO</name>
<proteinExistence type="predicted"/>
<sequence>MILLNPAPSQLRATGLAGARSLDFVILAIDTSAGTSVALVENGRILAEHSVIDTMRHAEVVGALILECLTSADILATDVTAVVAGMGPGPFTGLRVGIAAAEAFSVGANITLLPMVSHDGIATAHYAGGARGPITVVTDARRRELYWSTYSGLNAHELPQRISGPNLAKQAEVPAEVLGLTPFILEATEVSAGALAITAERMATAGEPFGTFRALYLRSPDVTLSKGPKRVVQ</sequence>
<dbReference type="RefSeq" id="WP_220475962.1">
    <property type="nucleotide sequence ID" value="NZ_JACGWU010000009.1"/>
</dbReference>
<keyword evidence="4" id="KW-1185">Reference proteome</keyword>
<organism evidence="2 4">
    <name type="scientific">Alpinimonas psychrophila</name>
    <dbReference type="NCBI Taxonomy" id="748908"/>
    <lineage>
        <taxon>Bacteria</taxon>
        <taxon>Bacillati</taxon>
        <taxon>Actinomycetota</taxon>
        <taxon>Actinomycetes</taxon>
        <taxon>Micrococcales</taxon>
        <taxon>Microbacteriaceae</taxon>
        <taxon>Alpinimonas</taxon>
    </lineage>
</organism>
<dbReference type="InterPro" id="IPR043129">
    <property type="entry name" value="ATPase_NBD"/>
</dbReference>
<reference evidence="2 4" key="1">
    <citation type="submission" date="2020-07" db="EMBL/GenBank/DDBJ databases">
        <title>Sequencing the genomes of 1000 actinobacteria strains.</title>
        <authorList>
            <person name="Klenk H.-P."/>
        </authorList>
    </citation>
    <scope>NUCLEOTIDE SEQUENCE [LARGE SCALE GENOMIC DNA]</scope>
    <source>
        <strain evidence="2 4">DSM 23737</strain>
    </source>
</reference>
<comment type="caution">
    <text evidence="2">The sequence shown here is derived from an EMBL/GenBank/DDBJ whole genome shotgun (WGS) entry which is preliminary data.</text>
</comment>
<dbReference type="SUPFAM" id="SSF53067">
    <property type="entry name" value="Actin-like ATPase domain"/>
    <property type="match status" value="1"/>
</dbReference>
<dbReference type="GO" id="GO:0002949">
    <property type="term" value="P:tRNA threonylcarbamoyladenosine modification"/>
    <property type="evidence" value="ECO:0007669"/>
    <property type="project" value="InterPro"/>
</dbReference>
<dbReference type="InterPro" id="IPR000905">
    <property type="entry name" value="Gcp-like_dom"/>
</dbReference>
<dbReference type="Pfam" id="PF00814">
    <property type="entry name" value="TsaD"/>
    <property type="match status" value="1"/>
</dbReference>
<evidence type="ECO:0000313" key="4">
    <source>
        <dbReference type="Proteomes" id="UP000524237"/>
    </source>
</evidence>
<dbReference type="NCBIfam" id="TIGR03725">
    <property type="entry name" value="T6A_YeaZ"/>
    <property type="match status" value="1"/>
</dbReference>
<dbReference type="InterPro" id="IPR022496">
    <property type="entry name" value="T6A_TsaB"/>
</dbReference>
<protein>
    <submittedName>
        <fullName evidence="2">tRNA threonylcarbamoyl adenosine modification protein YeaZ</fullName>
    </submittedName>
</protein>
<dbReference type="Proteomes" id="UP000524237">
    <property type="component" value="Unassembled WGS sequence"/>
</dbReference>
<gene>
    <name evidence="2" type="ORF">FB555_002057</name>
    <name evidence="3" type="ORF">FB555_002196</name>
</gene>
<evidence type="ECO:0000313" key="2">
    <source>
        <dbReference type="EMBL" id="MBA8829930.1"/>
    </source>
</evidence>
<accession>A0A7W3JVG4</accession>
<dbReference type="AlphaFoldDB" id="A0A7W3JVG4"/>